<feature type="transmembrane region" description="Helical" evidence="1">
    <location>
        <begin position="103"/>
        <end position="124"/>
    </location>
</feature>
<dbReference type="PANTHER" id="PTHR37309">
    <property type="entry name" value="SLR0284 PROTEIN"/>
    <property type="match status" value="1"/>
</dbReference>
<dbReference type="AlphaFoldDB" id="A0A3N4YHJ7"/>
<dbReference type="OrthoDB" id="9810847at2"/>
<organism evidence="2 3">
    <name type="scientific">Myceligenerans xiligouense</name>
    <dbReference type="NCBI Taxonomy" id="253184"/>
    <lineage>
        <taxon>Bacteria</taxon>
        <taxon>Bacillati</taxon>
        <taxon>Actinomycetota</taxon>
        <taxon>Actinomycetes</taxon>
        <taxon>Micrococcales</taxon>
        <taxon>Promicromonosporaceae</taxon>
        <taxon>Myceligenerans</taxon>
    </lineage>
</organism>
<comment type="caution">
    <text evidence="2">The sequence shown here is derived from an EMBL/GenBank/DDBJ whole genome shotgun (WGS) entry which is preliminary data.</text>
</comment>
<dbReference type="Proteomes" id="UP000280501">
    <property type="component" value="Unassembled WGS sequence"/>
</dbReference>
<accession>A0A3N4YHJ7</accession>
<reference evidence="2 3" key="1">
    <citation type="submission" date="2018-11" db="EMBL/GenBank/DDBJ databases">
        <title>Sequencing the genomes of 1000 actinobacteria strains.</title>
        <authorList>
            <person name="Klenk H.-P."/>
        </authorList>
    </citation>
    <scope>NUCLEOTIDE SEQUENCE [LARGE SCALE GENOMIC DNA]</scope>
    <source>
        <strain evidence="2 3">DSM 15700</strain>
    </source>
</reference>
<sequence length="132" mass="14615">MRLLLRILVTAFAIWLTTVLFDDHVEVISPEGTGPYLLSLVVIAVIYGLVHAIIKPLVNLLALPLYLLTLGLISLLINALMLWITTLVTGLFDSYGLEVTGGFWWYVIAALVIALAQMIVMAILPDPSRRRD</sequence>
<keyword evidence="1" id="KW-1133">Transmembrane helix</keyword>
<dbReference type="RefSeq" id="WP_123812874.1">
    <property type="nucleotide sequence ID" value="NZ_RKQZ01000001.1"/>
</dbReference>
<keyword evidence="3" id="KW-1185">Reference proteome</keyword>
<protein>
    <submittedName>
        <fullName evidence="2">Putative membrane protein</fullName>
    </submittedName>
</protein>
<name>A0A3N4YHJ7_9MICO</name>
<evidence type="ECO:0000313" key="2">
    <source>
        <dbReference type="EMBL" id="RPF19587.1"/>
    </source>
</evidence>
<feature type="transmembrane region" description="Helical" evidence="1">
    <location>
        <begin position="61"/>
        <end position="83"/>
    </location>
</feature>
<keyword evidence="1" id="KW-0472">Membrane</keyword>
<evidence type="ECO:0000313" key="3">
    <source>
        <dbReference type="Proteomes" id="UP000280501"/>
    </source>
</evidence>
<dbReference type="PANTHER" id="PTHR37309:SF1">
    <property type="entry name" value="SLR0284 PROTEIN"/>
    <property type="match status" value="1"/>
</dbReference>
<proteinExistence type="predicted"/>
<feature type="transmembrane region" description="Helical" evidence="1">
    <location>
        <begin position="37"/>
        <end position="54"/>
    </location>
</feature>
<evidence type="ECO:0000256" key="1">
    <source>
        <dbReference type="SAM" id="Phobius"/>
    </source>
</evidence>
<dbReference type="EMBL" id="RKQZ01000001">
    <property type="protein sequence ID" value="RPF19587.1"/>
    <property type="molecule type" value="Genomic_DNA"/>
</dbReference>
<keyword evidence="1" id="KW-0812">Transmembrane</keyword>
<dbReference type="InterPro" id="IPR007165">
    <property type="entry name" value="Phage_holin_4_2"/>
</dbReference>
<dbReference type="Pfam" id="PF04020">
    <property type="entry name" value="Phage_holin_4_2"/>
    <property type="match status" value="1"/>
</dbReference>
<gene>
    <name evidence="2" type="ORF">EDD34_0138</name>
</gene>